<accession>A0A1X6X7B3</accession>
<organism evidence="8 9">
    <name type="scientific">Brachybacterium nesterenkovii</name>
    <dbReference type="NCBI Taxonomy" id="47847"/>
    <lineage>
        <taxon>Bacteria</taxon>
        <taxon>Bacillati</taxon>
        <taxon>Actinomycetota</taxon>
        <taxon>Actinomycetes</taxon>
        <taxon>Micrococcales</taxon>
        <taxon>Dermabacteraceae</taxon>
        <taxon>Brachybacterium</taxon>
    </lineage>
</organism>
<gene>
    <name evidence="8" type="ORF">FM110_12310</name>
</gene>
<comment type="subcellular location">
    <subcellularLocation>
        <location evidence="1">Cell membrane</location>
        <topology evidence="1">Multi-pass membrane protein</topology>
    </subcellularLocation>
</comment>
<feature type="transmembrane region" description="Helical" evidence="6">
    <location>
        <begin position="12"/>
        <end position="33"/>
    </location>
</feature>
<evidence type="ECO:0000259" key="7">
    <source>
        <dbReference type="Pfam" id="PF12823"/>
    </source>
</evidence>
<evidence type="ECO:0000256" key="6">
    <source>
        <dbReference type="SAM" id="Phobius"/>
    </source>
</evidence>
<dbReference type="InterPro" id="IPR023845">
    <property type="entry name" value="DUF3817_TM"/>
</dbReference>
<feature type="transmembrane region" description="Helical" evidence="6">
    <location>
        <begin position="119"/>
        <end position="143"/>
    </location>
</feature>
<dbReference type="PANTHER" id="PTHR40077:SF1">
    <property type="entry name" value="MEMBRANE PROTEIN"/>
    <property type="match status" value="1"/>
</dbReference>
<dbReference type="Proteomes" id="UP000195981">
    <property type="component" value="Unassembled WGS sequence"/>
</dbReference>
<evidence type="ECO:0000256" key="4">
    <source>
        <dbReference type="ARBA" id="ARBA00022989"/>
    </source>
</evidence>
<dbReference type="OrthoDB" id="3396203at2"/>
<dbReference type="RefSeq" id="WP_087105035.1">
    <property type="nucleotide sequence ID" value="NZ_FWFG01000107.1"/>
</dbReference>
<keyword evidence="4 6" id="KW-1133">Transmembrane helix</keyword>
<evidence type="ECO:0000256" key="2">
    <source>
        <dbReference type="ARBA" id="ARBA00022475"/>
    </source>
</evidence>
<keyword evidence="2" id="KW-1003">Cell membrane</keyword>
<keyword evidence="3 6" id="KW-0812">Transmembrane</keyword>
<proteinExistence type="predicted"/>
<evidence type="ECO:0000256" key="5">
    <source>
        <dbReference type="ARBA" id="ARBA00023136"/>
    </source>
</evidence>
<evidence type="ECO:0000256" key="3">
    <source>
        <dbReference type="ARBA" id="ARBA00022692"/>
    </source>
</evidence>
<reference evidence="8 9" key="1">
    <citation type="submission" date="2017-02" db="EMBL/GenBank/DDBJ databases">
        <authorList>
            <person name="Peterson S.W."/>
        </authorList>
    </citation>
    <scope>NUCLEOTIDE SEQUENCE [LARGE SCALE GENOMIC DNA]</scope>
    <source>
        <strain evidence="8 9">CIP104813</strain>
    </source>
</reference>
<evidence type="ECO:0000313" key="9">
    <source>
        <dbReference type="Proteomes" id="UP000195981"/>
    </source>
</evidence>
<keyword evidence="9" id="KW-1185">Reference proteome</keyword>
<feature type="domain" description="DUF3817" evidence="7">
    <location>
        <begin position="7"/>
        <end position="94"/>
    </location>
</feature>
<evidence type="ECO:0000313" key="8">
    <source>
        <dbReference type="EMBL" id="SLM95102.1"/>
    </source>
</evidence>
<dbReference type="NCBIfam" id="TIGR03954">
    <property type="entry name" value="integ_memb_HG"/>
    <property type="match status" value="1"/>
</dbReference>
<evidence type="ECO:0000256" key="1">
    <source>
        <dbReference type="ARBA" id="ARBA00004651"/>
    </source>
</evidence>
<sequence>MFRSPHRLYRLLAVAEVITWAMLISGMILKYVLHVTELGVRIGGGIHGFVFLAYCAATVLVGVDQRWGAGRIALGLGSAVIPFVTVAFERWAERRGMLAEVWRLLTESPRTAAERLAAVILRCPVLSAVVILVLVAVVFALLLQAGPPTQWFS</sequence>
<dbReference type="GO" id="GO:0005886">
    <property type="term" value="C:plasma membrane"/>
    <property type="evidence" value="ECO:0007669"/>
    <property type="project" value="UniProtKB-SubCell"/>
</dbReference>
<dbReference type="EMBL" id="FWFG01000107">
    <property type="protein sequence ID" value="SLM95102.1"/>
    <property type="molecule type" value="Genomic_DNA"/>
</dbReference>
<feature type="transmembrane region" description="Helical" evidence="6">
    <location>
        <begin position="45"/>
        <end position="63"/>
    </location>
</feature>
<keyword evidence="5 6" id="KW-0472">Membrane</keyword>
<name>A0A1X6X7B3_9MICO</name>
<dbReference type="AlphaFoldDB" id="A0A1X6X7B3"/>
<protein>
    <submittedName>
        <fullName evidence="8">Hypothetical membrane protein</fullName>
    </submittedName>
</protein>
<dbReference type="PANTHER" id="PTHR40077">
    <property type="entry name" value="MEMBRANE PROTEIN-RELATED"/>
    <property type="match status" value="1"/>
</dbReference>
<dbReference type="Pfam" id="PF12823">
    <property type="entry name" value="DUF3817"/>
    <property type="match status" value="1"/>
</dbReference>